<evidence type="ECO:0000256" key="3">
    <source>
        <dbReference type="ARBA" id="ARBA00023235"/>
    </source>
</evidence>
<keyword evidence="2" id="KW-0576">Peroxisome</keyword>
<dbReference type="PANTHER" id="PTHR43684">
    <property type="match status" value="1"/>
</dbReference>
<accession>A0ABS0N148</accession>
<dbReference type="Proteomes" id="UP000602442">
    <property type="component" value="Unassembled WGS sequence"/>
</dbReference>
<dbReference type="CDD" id="cd06558">
    <property type="entry name" value="crotonase-like"/>
    <property type="match status" value="1"/>
</dbReference>
<dbReference type="PANTHER" id="PTHR43684:SF1">
    <property type="entry name" value="ENOYL-COA DELTA ISOMERASE 2"/>
    <property type="match status" value="1"/>
</dbReference>
<sequence length="255" mass="26812">MSEHTSITQDGGILTLTMNRPDKKNALTDAMYGAMADAIEGAQDDKAVRVIVIRGHGEMFCAGNDIGDFMVAASGGDITRANVFRFIRLLGTSTKPLVAGVQGRAVGIGTTMLLHCDYVVLADDAKLTAPFATLGLVPEAASSKLLPSAIGHQRAFAMMAMGEAIAAEEALASGLANAIVPVEGLNDAVGDAAQRIAALPPGAVQASKALMRDRETIAETMETEIAIFAQRLQSEEAREAFTAFMQKRAPDFSRS</sequence>
<name>A0ABS0N148_9SPHN</name>
<keyword evidence="3" id="KW-0413">Isomerase</keyword>
<reference evidence="4 5" key="1">
    <citation type="submission" date="2020-11" db="EMBL/GenBank/DDBJ databases">
        <title>Erythrobacter sediminis sp. nov., a marine bacterium from a tidal flat of Garorim Bay.</title>
        <authorList>
            <person name="Kim D."/>
            <person name="Yoo Y."/>
            <person name="Kim J.-J."/>
        </authorList>
    </citation>
    <scope>NUCLEOTIDE SEQUENCE [LARGE SCALE GENOMIC DNA]</scope>
    <source>
        <strain evidence="4 5">JGD-13</strain>
    </source>
</reference>
<proteinExistence type="predicted"/>
<comment type="subcellular location">
    <subcellularLocation>
        <location evidence="1">Peroxisome</location>
    </subcellularLocation>
</comment>
<dbReference type="InterPro" id="IPR051053">
    <property type="entry name" value="ECH/Chromodomain_protein"/>
</dbReference>
<dbReference type="InterPro" id="IPR029045">
    <property type="entry name" value="ClpP/crotonase-like_dom_sf"/>
</dbReference>
<dbReference type="RefSeq" id="WP_197920315.1">
    <property type="nucleotide sequence ID" value="NZ_CAWPTA010000006.1"/>
</dbReference>
<dbReference type="SUPFAM" id="SSF52096">
    <property type="entry name" value="ClpP/crotonase"/>
    <property type="match status" value="1"/>
</dbReference>
<evidence type="ECO:0000313" key="4">
    <source>
        <dbReference type="EMBL" id="MBH5321676.1"/>
    </source>
</evidence>
<organism evidence="4 5">
    <name type="scientific">Aurantiacibacter sediminis</name>
    <dbReference type="NCBI Taxonomy" id="2793064"/>
    <lineage>
        <taxon>Bacteria</taxon>
        <taxon>Pseudomonadati</taxon>
        <taxon>Pseudomonadota</taxon>
        <taxon>Alphaproteobacteria</taxon>
        <taxon>Sphingomonadales</taxon>
        <taxon>Erythrobacteraceae</taxon>
        <taxon>Aurantiacibacter</taxon>
    </lineage>
</organism>
<dbReference type="EMBL" id="JAEANY010000001">
    <property type="protein sequence ID" value="MBH5321676.1"/>
    <property type="molecule type" value="Genomic_DNA"/>
</dbReference>
<keyword evidence="5" id="KW-1185">Reference proteome</keyword>
<evidence type="ECO:0000313" key="5">
    <source>
        <dbReference type="Proteomes" id="UP000602442"/>
    </source>
</evidence>
<dbReference type="Gene3D" id="3.90.226.10">
    <property type="entry name" value="2-enoyl-CoA Hydratase, Chain A, domain 1"/>
    <property type="match status" value="1"/>
</dbReference>
<evidence type="ECO:0000256" key="1">
    <source>
        <dbReference type="ARBA" id="ARBA00004275"/>
    </source>
</evidence>
<evidence type="ECO:0000256" key="2">
    <source>
        <dbReference type="ARBA" id="ARBA00023140"/>
    </source>
</evidence>
<gene>
    <name evidence="4" type="ORF">I5L03_03635</name>
</gene>
<dbReference type="InterPro" id="IPR001753">
    <property type="entry name" value="Enoyl-CoA_hydra/iso"/>
</dbReference>
<dbReference type="Pfam" id="PF00378">
    <property type="entry name" value="ECH_1"/>
    <property type="match status" value="1"/>
</dbReference>
<comment type="caution">
    <text evidence="4">The sequence shown here is derived from an EMBL/GenBank/DDBJ whole genome shotgun (WGS) entry which is preliminary data.</text>
</comment>
<protein>
    <submittedName>
        <fullName evidence="4">Enoyl-CoA hydratase</fullName>
    </submittedName>
</protein>